<sequence length="129" mass="15295">MCIFAKFFIIKFIMLIGDNITIRTVHGLEDIDMQKIRAFLQGAVYSWCITRKNEWFCARDFIGGDNYYWEHYPLGVLYFRHINAGYGHEYAFDQAAKDAGKILKGVLQDDNRVFETEGGYTRRYRWKNQ</sequence>
<dbReference type="eggNOG" id="ENOG5032VIC">
    <property type="taxonomic scope" value="Bacteria"/>
</dbReference>
<dbReference type="STRING" id="873513.HMPREF6485_2305"/>
<reference evidence="1 2" key="1">
    <citation type="submission" date="2010-10" db="EMBL/GenBank/DDBJ databases">
        <authorList>
            <person name="Muzny D."/>
            <person name="Qin X."/>
            <person name="Deng J."/>
            <person name="Jiang H."/>
            <person name="Liu Y."/>
            <person name="Qu J."/>
            <person name="Song X.-Z."/>
            <person name="Zhang L."/>
            <person name="Thornton R."/>
            <person name="Coyle M."/>
            <person name="Francisco L."/>
            <person name="Jackson L."/>
            <person name="Javaid M."/>
            <person name="Korchina V."/>
            <person name="Kovar C."/>
            <person name="Mata R."/>
            <person name="Mathew T."/>
            <person name="Ngo R."/>
            <person name="Nguyen L."/>
            <person name="Nguyen N."/>
            <person name="Okwuonu G."/>
            <person name="Ongeri F."/>
            <person name="Pham C."/>
            <person name="Simmons D."/>
            <person name="Wilczek-Boney K."/>
            <person name="Hale W."/>
            <person name="Jakkamsetti A."/>
            <person name="Pham P."/>
            <person name="Ruth R."/>
            <person name="San Lucas F."/>
            <person name="Warren J."/>
            <person name="Zhang J."/>
            <person name="Zhao Z."/>
            <person name="Zhou C."/>
            <person name="Zhu D."/>
            <person name="Lee S."/>
            <person name="Bess C."/>
            <person name="Blankenburg K."/>
            <person name="Forbes L."/>
            <person name="Fu Q."/>
            <person name="Gubbala S."/>
            <person name="Hirani K."/>
            <person name="Jayaseelan J.C."/>
            <person name="Lara F."/>
            <person name="Munidasa M."/>
            <person name="Palculict T."/>
            <person name="Patil S."/>
            <person name="Pu L.-L."/>
            <person name="Saada N."/>
            <person name="Tang L."/>
            <person name="Weissenberger G."/>
            <person name="Zhu Y."/>
            <person name="Hemphill L."/>
            <person name="Shang Y."/>
            <person name="Youmans B."/>
            <person name="Ayvaz T."/>
            <person name="Ross M."/>
            <person name="Santibanez J."/>
            <person name="Aqrawi P."/>
            <person name="Gross S."/>
            <person name="Joshi V."/>
            <person name="Fowler G."/>
            <person name="Nazareth L."/>
            <person name="Reid J."/>
            <person name="Worley K."/>
            <person name="Petrosino J."/>
            <person name="Highlander S."/>
            <person name="Gibbs R."/>
        </authorList>
    </citation>
    <scope>NUCLEOTIDE SEQUENCE [LARGE SCALE GENOMIC DNA]</scope>
    <source>
        <strain evidence="1 2">ATCC 33574</strain>
    </source>
</reference>
<keyword evidence="2" id="KW-1185">Reference proteome</keyword>
<protein>
    <submittedName>
        <fullName evidence="1">Uncharacterized protein</fullName>
    </submittedName>
</protein>
<gene>
    <name evidence="1" type="ORF">HMPREF6485_2305</name>
</gene>
<dbReference type="HOGENOM" id="CLU_2106395_0_0_10"/>
<proteinExistence type="predicted"/>
<accession>E6K9P1</accession>
<dbReference type="Proteomes" id="UP000003112">
    <property type="component" value="Unassembled WGS sequence"/>
</dbReference>
<evidence type="ECO:0000313" key="1">
    <source>
        <dbReference type="EMBL" id="EFU29746.1"/>
    </source>
</evidence>
<name>E6K9P1_9BACT</name>
<dbReference type="EMBL" id="AEPD01000037">
    <property type="protein sequence ID" value="EFU29746.1"/>
    <property type="molecule type" value="Genomic_DNA"/>
</dbReference>
<organism evidence="1 2">
    <name type="scientific">Segatella buccae ATCC 33574</name>
    <dbReference type="NCBI Taxonomy" id="873513"/>
    <lineage>
        <taxon>Bacteria</taxon>
        <taxon>Pseudomonadati</taxon>
        <taxon>Bacteroidota</taxon>
        <taxon>Bacteroidia</taxon>
        <taxon>Bacteroidales</taxon>
        <taxon>Prevotellaceae</taxon>
        <taxon>Segatella</taxon>
    </lineage>
</organism>
<dbReference type="AlphaFoldDB" id="E6K9P1"/>
<comment type="caution">
    <text evidence="1">The sequence shown here is derived from an EMBL/GenBank/DDBJ whole genome shotgun (WGS) entry which is preliminary data.</text>
</comment>
<evidence type="ECO:0000313" key="2">
    <source>
        <dbReference type="Proteomes" id="UP000003112"/>
    </source>
</evidence>